<dbReference type="InterPro" id="IPR012337">
    <property type="entry name" value="RNaseH-like_sf"/>
</dbReference>
<sequence>MASIPQNKIEKSSFKIITQFCALAHLPALVRLLNDHRHSNVSLTAILIWLLKVIFQRRTLYRAEAPGMCTKRTVYNILNDGRINWQRLSCLLAQRVITGLAQWLDARKSGALIIDDTLISRLNAKQTELLANTFDHDRQRYLKGYRGLTLAWSNGQLVLPVTTAVLSSQKARNRVGTPAKTLDQRTLAGQRRAQAMRPMPAVALELIKQARANRLKAKYVLFDSWFTSPKMFAALNDQKLIGIGMLKRTKKIYYRYRGRQYTVKTLYQYLRQSHRQPRADYLYSCVVQAATAKLPLRLVFVAKRHCANDYLVLATTKTNLTPAAIIQLYSRRWQIENYFKAAKQYLRLDQTQIQDYDGLCAHMAVTMMTYDLLAWQQRRQPGDPTIGDIFYQLDTLLPIIDLATAIGQLLGELTNLKVTKSPANMTAQIKTLIDQFLNGLSIQTSALITLSMSNS</sequence>
<dbReference type="Gene3D" id="3.90.350.10">
    <property type="entry name" value="Transposase Inhibitor Protein From Tn5, Chain A, domain 1"/>
    <property type="match status" value="1"/>
</dbReference>
<accession>A0A192H0P0</accession>
<evidence type="ECO:0000313" key="2">
    <source>
        <dbReference type="EMBL" id="ANK61920.1"/>
    </source>
</evidence>
<dbReference type="RefSeq" id="WP_068279363.1">
    <property type="nucleotide sequence ID" value="NZ_CP014873.1"/>
</dbReference>
<gene>
    <name evidence="2" type="ORF">AYR53_03540</name>
</gene>
<name>A0A192H0P0_9LACO</name>
<evidence type="ECO:0000313" key="3">
    <source>
        <dbReference type="Proteomes" id="UP000078582"/>
    </source>
</evidence>
<dbReference type="GeneID" id="42981312"/>
<dbReference type="InterPro" id="IPR038721">
    <property type="entry name" value="IS701-like_DDE_dom"/>
</dbReference>
<dbReference type="STRING" id="375175.AYR53_03540"/>
<keyword evidence="3" id="KW-1185">Reference proteome</keyword>
<dbReference type="Pfam" id="PF13546">
    <property type="entry name" value="DDE_5"/>
    <property type="match status" value="1"/>
</dbReference>
<dbReference type="AlphaFoldDB" id="A0A192H0P0"/>
<evidence type="ECO:0000259" key="1">
    <source>
        <dbReference type="Pfam" id="PF13546"/>
    </source>
</evidence>
<dbReference type="OrthoDB" id="29496at2"/>
<dbReference type="EMBL" id="CP014873">
    <property type="protein sequence ID" value="ANK61920.1"/>
    <property type="molecule type" value="Genomic_DNA"/>
</dbReference>
<feature type="domain" description="Transposase IS701-like DDE" evidence="1">
    <location>
        <begin position="56"/>
        <end position="262"/>
    </location>
</feature>
<dbReference type="SUPFAM" id="SSF53098">
    <property type="entry name" value="Ribonuclease H-like"/>
    <property type="match status" value="1"/>
</dbReference>
<proteinExistence type="predicted"/>
<reference evidence="2 3" key="1">
    <citation type="submission" date="2016-03" db="EMBL/GenBank/DDBJ databases">
        <title>Pediococcus and Lactobacillus from brewery environment - whole genome sequencing and assembly.</title>
        <authorList>
            <person name="Behr J."/>
            <person name="Geissler A.J."/>
            <person name="Vogel R.F."/>
        </authorList>
    </citation>
    <scope>NUCLEOTIDE SEQUENCE [LARGE SCALE GENOMIC DNA]</scope>
    <source>
        <strain evidence="2 3">TMW 1.1989</strain>
    </source>
</reference>
<organism evidence="2 3">
    <name type="scientific">Loigolactobacillus backii</name>
    <dbReference type="NCBI Taxonomy" id="375175"/>
    <lineage>
        <taxon>Bacteria</taxon>
        <taxon>Bacillati</taxon>
        <taxon>Bacillota</taxon>
        <taxon>Bacilli</taxon>
        <taxon>Lactobacillales</taxon>
        <taxon>Lactobacillaceae</taxon>
        <taxon>Loigolactobacillus</taxon>
    </lineage>
</organism>
<dbReference type="Proteomes" id="UP000078582">
    <property type="component" value="Chromosome"/>
</dbReference>
<protein>
    <recommendedName>
        <fullName evidence="1">Transposase IS701-like DDE domain-containing protein</fullName>
    </recommendedName>
</protein>